<dbReference type="AlphaFoldDB" id="A0A2C5WA18"/>
<dbReference type="InterPro" id="IPR029063">
    <property type="entry name" value="SAM-dependent_MTases_sf"/>
</dbReference>
<gene>
    <name evidence="2" type="ORF">CRX57_17680</name>
</gene>
<dbReference type="GO" id="GO:0032259">
    <property type="term" value="P:methylation"/>
    <property type="evidence" value="ECO:0007669"/>
    <property type="project" value="UniProtKB-KW"/>
</dbReference>
<protein>
    <submittedName>
        <fullName evidence="2">SAM-dependent methyltransferase</fullName>
    </submittedName>
</protein>
<reference evidence="3" key="1">
    <citation type="submission" date="2017-10" db="EMBL/GenBank/DDBJ databases">
        <title>FDA dAtabase for Regulatory Grade micrObial Sequences (FDA-ARGOS): Supporting development and validation of Infectious Disease Dx tests.</title>
        <authorList>
            <person name="Goldberg B."/>
            <person name="Campos J."/>
            <person name="Tallon L."/>
            <person name="Sadzewicz L."/>
            <person name="Ott S."/>
            <person name="Zhao X."/>
            <person name="Nagaraj S."/>
            <person name="Vavikolanu K."/>
            <person name="Aluvathingal J."/>
            <person name="Nadendla S."/>
            <person name="Geyer C."/>
            <person name="Sichtig H."/>
        </authorList>
    </citation>
    <scope>NUCLEOTIDE SEQUENCE [LARGE SCALE GENOMIC DNA]</scope>
    <source>
        <strain evidence="3">FDAARGOS_376</strain>
    </source>
</reference>
<evidence type="ECO:0000259" key="1">
    <source>
        <dbReference type="Pfam" id="PF13679"/>
    </source>
</evidence>
<dbReference type="Pfam" id="PF13679">
    <property type="entry name" value="Methyltransf_32"/>
    <property type="match status" value="1"/>
</dbReference>
<dbReference type="RefSeq" id="WP_098966729.1">
    <property type="nucleotide sequence ID" value="NZ_PDKZ01000002.1"/>
</dbReference>
<keyword evidence="2" id="KW-0489">Methyltransferase</keyword>
<dbReference type="Gene3D" id="3.40.50.150">
    <property type="entry name" value="Vaccinia Virus protein VP39"/>
    <property type="match status" value="1"/>
</dbReference>
<dbReference type="SUPFAM" id="SSF53335">
    <property type="entry name" value="S-adenosyl-L-methionine-dependent methyltransferases"/>
    <property type="match status" value="1"/>
</dbReference>
<keyword evidence="2" id="KW-0808">Transferase</keyword>
<dbReference type="PANTHER" id="PTHR13369">
    <property type="match status" value="1"/>
</dbReference>
<dbReference type="Proteomes" id="UP000222460">
    <property type="component" value="Unassembled WGS sequence"/>
</dbReference>
<dbReference type="InterPro" id="IPR025714">
    <property type="entry name" value="Methyltranfer_dom"/>
</dbReference>
<dbReference type="PANTHER" id="PTHR13369:SF0">
    <property type="entry name" value="GLUTATHIONE S-TRANSFERASE C-TERMINAL DOMAIN-CONTAINING PROTEIN"/>
    <property type="match status" value="1"/>
</dbReference>
<dbReference type="EMBL" id="PDKZ01000002">
    <property type="protein sequence ID" value="PHH41936.1"/>
    <property type="molecule type" value="Genomic_DNA"/>
</dbReference>
<name>A0A2C5WA18_PSEPU</name>
<organism evidence="2 3">
    <name type="scientific">Pseudomonas putida</name>
    <name type="common">Arthrobacter siderocapsulatus</name>
    <dbReference type="NCBI Taxonomy" id="303"/>
    <lineage>
        <taxon>Bacteria</taxon>
        <taxon>Pseudomonadati</taxon>
        <taxon>Pseudomonadota</taxon>
        <taxon>Gammaproteobacteria</taxon>
        <taxon>Pseudomonadales</taxon>
        <taxon>Pseudomonadaceae</taxon>
        <taxon>Pseudomonas</taxon>
    </lineage>
</organism>
<proteinExistence type="predicted"/>
<comment type="caution">
    <text evidence="2">The sequence shown here is derived from an EMBL/GenBank/DDBJ whole genome shotgun (WGS) entry which is preliminary data.</text>
</comment>
<accession>A0A2C5WA18</accession>
<feature type="domain" description="Methyltransferase" evidence="1">
    <location>
        <begin position="118"/>
        <end position="242"/>
    </location>
</feature>
<dbReference type="GO" id="GO:0008168">
    <property type="term" value="F:methyltransferase activity"/>
    <property type="evidence" value="ECO:0007669"/>
    <property type="project" value="UniProtKB-KW"/>
</dbReference>
<evidence type="ECO:0000313" key="2">
    <source>
        <dbReference type="EMBL" id="PHH41936.1"/>
    </source>
</evidence>
<evidence type="ECO:0000313" key="3">
    <source>
        <dbReference type="Proteomes" id="UP000222460"/>
    </source>
</evidence>
<sequence length="411" mass="45552">MPAKGVDTSHVLTGEDLLARFTALDAFLIEHQALWKPRPFTHLSLPWETAYPELASWLRGRSLEDAERAHNHPADLADAPEPFASLAALSIELSAVGELPEHALETPGHRLNIDVPGRKWQQIEAFASRLSFASQPTHWLDWCSGKGHLGRRLLGTGQQLTCVEYDPALVASGQALSQRHHLHALHVEQDVLAADAASVISAQHTPVALHACGDLHVRLMQLASAAGCQQMAIAPCCYNRIDRSEYQALSSAGLRSALQLSLEDLALPMSETVTAGARVRRQRDTSMARRLAFDLLQRQVRGVDEYLPTPSLPSAWLEKTFADYCRDLAALKELSTIGTPNWQALEAAGWQRLAEVRNLELLRGLFRRPLELWLNLDRAIFLAEQGYVVRLGTFCDAPLTPRNFMLLAERA</sequence>